<protein>
    <submittedName>
        <fullName evidence="1">Uncharacterized protein</fullName>
    </submittedName>
</protein>
<gene>
    <name evidence="1" type="ORF">SAP269_05630</name>
</gene>
<evidence type="ECO:0000313" key="2">
    <source>
        <dbReference type="Proteomes" id="UP001473424"/>
    </source>
</evidence>
<name>A0ABM8JLE3_9MOLU</name>
<reference evidence="2" key="1">
    <citation type="journal article" date="2024" name="FEMS Microbiol. Lett.">
        <title>Genomic insights into Spiroplasma endosymbionts that induce male-killing and protective phenotypes in the pea aphid.</title>
        <authorList>
            <person name="Arai H."/>
            <person name="Legeai F."/>
            <person name="Kageyama D."/>
            <person name="Sugio A."/>
            <person name="Simon J.C."/>
        </authorList>
    </citation>
    <scope>NUCLEOTIDE SEQUENCE [LARGE SCALE GENOMIC DNA]</scope>
    <source>
        <strain evidence="2">sAp269</strain>
    </source>
</reference>
<keyword evidence="2" id="KW-1185">Reference proteome</keyword>
<accession>A0ABM8JLE3</accession>
<dbReference type="Proteomes" id="UP001473424">
    <property type="component" value="Chromosome"/>
</dbReference>
<dbReference type="RefSeq" id="WP_353306722.1">
    <property type="nucleotide sequence ID" value="NZ_AP028955.1"/>
</dbReference>
<proteinExistence type="predicted"/>
<sequence length="75" mass="9035">MKSQFYRDGIIYYAMSLEKWANVENKTYFIKYHDVILKLTDIINWYDLKNISEVKVYKFLADAFNSRILKEVGDN</sequence>
<organism evidence="1 2">
    <name type="scientific">Spiroplasma ixodetis</name>
    <dbReference type="NCBI Taxonomy" id="2141"/>
    <lineage>
        <taxon>Bacteria</taxon>
        <taxon>Bacillati</taxon>
        <taxon>Mycoplasmatota</taxon>
        <taxon>Mollicutes</taxon>
        <taxon>Entomoplasmatales</taxon>
        <taxon>Spiroplasmataceae</taxon>
        <taxon>Spiroplasma</taxon>
    </lineage>
</organism>
<dbReference type="EMBL" id="AP028955">
    <property type="protein sequence ID" value="BET37974.1"/>
    <property type="molecule type" value="Genomic_DNA"/>
</dbReference>
<evidence type="ECO:0000313" key="1">
    <source>
        <dbReference type="EMBL" id="BET37974.1"/>
    </source>
</evidence>